<dbReference type="AlphaFoldDB" id="A0A9P0BJX1"/>
<keyword evidence="3" id="KW-1185">Reference proteome</keyword>
<sequence>MGSIRPLGAFGGQHQHPDWAAADEPLGLAGLLPPCLHIKKEESLTRPLSPFPPVTPSLITPSSRRPRQPMVYNRCHQTQYATSAQDLLVSDNGSANDPGNDSVDVLYTLTWHKDLQSRQTDCGQLDIGLYENSLRMRSATDLGL</sequence>
<name>A0A9P0BJX1_CHRIL</name>
<dbReference type="Proteomes" id="UP001154114">
    <property type="component" value="Chromosome 1"/>
</dbReference>
<evidence type="ECO:0000256" key="1">
    <source>
        <dbReference type="SAM" id="MobiDB-lite"/>
    </source>
</evidence>
<accession>A0A9P0BJX1</accession>
<proteinExistence type="predicted"/>
<evidence type="ECO:0000313" key="3">
    <source>
        <dbReference type="Proteomes" id="UP001154114"/>
    </source>
</evidence>
<protein>
    <submittedName>
        <fullName evidence="2">Uncharacterized protein</fullName>
    </submittedName>
</protein>
<feature type="region of interest" description="Disordered" evidence="1">
    <location>
        <begin position="46"/>
        <end position="68"/>
    </location>
</feature>
<reference evidence="2" key="1">
    <citation type="submission" date="2021-12" db="EMBL/GenBank/DDBJ databases">
        <authorList>
            <person name="King R."/>
        </authorList>
    </citation>
    <scope>NUCLEOTIDE SEQUENCE</scope>
</reference>
<gene>
    <name evidence="2" type="ORF">CINC_LOCUS288</name>
</gene>
<organism evidence="2 3">
    <name type="scientific">Chrysodeixis includens</name>
    <name type="common">Soybean looper</name>
    <name type="synonym">Pseudoplusia includens</name>
    <dbReference type="NCBI Taxonomy" id="689277"/>
    <lineage>
        <taxon>Eukaryota</taxon>
        <taxon>Metazoa</taxon>
        <taxon>Ecdysozoa</taxon>
        <taxon>Arthropoda</taxon>
        <taxon>Hexapoda</taxon>
        <taxon>Insecta</taxon>
        <taxon>Pterygota</taxon>
        <taxon>Neoptera</taxon>
        <taxon>Endopterygota</taxon>
        <taxon>Lepidoptera</taxon>
        <taxon>Glossata</taxon>
        <taxon>Ditrysia</taxon>
        <taxon>Noctuoidea</taxon>
        <taxon>Noctuidae</taxon>
        <taxon>Plusiinae</taxon>
        <taxon>Chrysodeixis</taxon>
    </lineage>
</organism>
<dbReference type="EMBL" id="LR824004">
    <property type="protein sequence ID" value="CAH0577907.1"/>
    <property type="molecule type" value="Genomic_DNA"/>
</dbReference>
<evidence type="ECO:0000313" key="2">
    <source>
        <dbReference type="EMBL" id="CAH0577907.1"/>
    </source>
</evidence>